<accession>A0A382NJ38</accession>
<dbReference type="GO" id="GO:0022625">
    <property type="term" value="C:cytosolic large ribosomal subunit"/>
    <property type="evidence" value="ECO:0007669"/>
    <property type="project" value="TreeGrafter"/>
</dbReference>
<comment type="similarity">
    <text evidence="1">Belongs to the universal ribosomal protein uL3 family.</text>
</comment>
<dbReference type="SUPFAM" id="SSF50447">
    <property type="entry name" value="Translation proteins"/>
    <property type="match status" value="1"/>
</dbReference>
<organism evidence="6">
    <name type="scientific">marine metagenome</name>
    <dbReference type="NCBI Taxonomy" id="408172"/>
    <lineage>
        <taxon>unclassified sequences</taxon>
        <taxon>metagenomes</taxon>
        <taxon>ecological metagenomes</taxon>
    </lineage>
</organism>
<dbReference type="HAMAP" id="MF_01325_B">
    <property type="entry name" value="Ribosomal_uL3_B"/>
    <property type="match status" value="1"/>
</dbReference>
<sequence>MRGLVGRKIGMTRIFDARGDAIPVTLLEAGPCVVTQIKTNTTDGYEAIQVGYKDRKEKHTNKPLQGHFDKALVSPKAILAEFQKVSSFDYRNGQVFDSNLFKIGDFVKITGNSKGHGFSGVIKRHNFSLQRKTHGMGDTARHGGSVGAASYPSRVFPGKKMPGHYGNVKVTIKNLQIVKIDYEKNQLFVKGSVPGPNNAIITIYR</sequence>
<dbReference type="InterPro" id="IPR009000">
    <property type="entry name" value="Transl_B-barrel_sf"/>
</dbReference>
<dbReference type="Gene3D" id="2.40.30.10">
    <property type="entry name" value="Translation factors"/>
    <property type="match status" value="1"/>
</dbReference>
<dbReference type="GO" id="GO:0006412">
    <property type="term" value="P:translation"/>
    <property type="evidence" value="ECO:0007669"/>
    <property type="project" value="InterPro"/>
</dbReference>
<dbReference type="InterPro" id="IPR019927">
    <property type="entry name" value="Ribosomal_uL3_bac/org-type"/>
</dbReference>
<evidence type="ECO:0000256" key="3">
    <source>
        <dbReference type="ARBA" id="ARBA00022884"/>
    </source>
</evidence>
<keyword evidence="5" id="KW-0687">Ribonucleoprotein</keyword>
<dbReference type="PANTHER" id="PTHR11229:SF16">
    <property type="entry name" value="LARGE RIBOSOMAL SUBUNIT PROTEIN UL3C"/>
    <property type="match status" value="1"/>
</dbReference>
<dbReference type="Gene3D" id="3.30.160.810">
    <property type="match status" value="1"/>
</dbReference>
<dbReference type="GO" id="GO:0003735">
    <property type="term" value="F:structural constituent of ribosome"/>
    <property type="evidence" value="ECO:0007669"/>
    <property type="project" value="InterPro"/>
</dbReference>
<evidence type="ECO:0000313" key="6">
    <source>
        <dbReference type="EMBL" id="SVC60315.1"/>
    </source>
</evidence>
<evidence type="ECO:0000256" key="5">
    <source>
        <dbReference type="ARBA" id="ARBA00023274"/>
    </source>
</evidence>
<keyword evidence="3" id="KW-0694">RNA-binding</keyword>
<dbReference type="InterPro" id="IPR000597">
    <property type="entry name" value="Ribosomal_uL3"/>
</dbReference>
<dbReference type="Pfam" id="PF00297">
    <property type="entry name" value="Ribosomal_L3"/>
    <property type="match status" value="1"/>
</dbReference>
<proteinExistence type="inferred from homology"/>
<dbReference type="PANTHER" id="PTHR11229">
    <property type="entry name" value="50S RIBOSOMAL PROTEIN L3"/>
    <property type="match status" value="1"/>
</dbReference>
<keyword evidence="4" id="KW-0689">Ribosomal protein</keyword>
<evidence type="ECO:0008006" key="7">
    <source>
        <dbReference type="Google" id="ProtNLM"/>
    </source>
</evidence>
<reference evidence="6" key="1">
    <citation type="submission" date="2018-05" db="EMBL/GenBank/DDBJ databases">
        <authorList>
            <person name="Lanie J.A."/>
            <person name="Ng W.-L."/>
            <person name="Kazmierczak K.M."/>
            <person name="Andrzejewski T.M."/>
            <person name="Davidsen T.M."/>
            <person name="Wayne K.J."/>
            <person name="Tettelin H."/>
            <person name="Glass J.I."/>
            <person name="Rusch D."/>
            <person name="Podicherti R."/>
            <person name="Tsui H.-C.T."/>
            <person name="Winkler M.E."/>
        </authorList>
    </citation>
    <scope>NUCLEOTIDE SEQUENCE</scope>
</reference>
<evidence type="ECO:0000256" key="2">
    <source>
        <dbReference type="ARBA" id="ARBA00022730"/>
    </source>
</evidence>
<dbReference type="GO" id="GO:0019843">
    <property type="term" value="F:rRNA binding"/>
    <property type="evidence" value="ECO:0007669"/>
    <property type="project" value="UniProtKB-KW"/>
</dbReference>
<dbReference type="AlphaFoldDB" id="A0A382NJ38"/>
<dbReference type="FunFam" id="2.40.30.10:FF:000004">
    <property type="entry name" value="50S ribosomal protein L3"/>
    <property type="match status" value="1"/>
</dbReference>
<gene>
    <name evidence="6" type="ORF">METZ01_LOCUS313169</name>
</gene>
<dbReference type="NCBIfam" id="TIGR03625">
    <property type="entry name" value="L3_bact"/>
    <property type="match status" value="1"/>
</dbReference>
<keyword evidence="2" id="KW-0699">rRNA-binding</keyword>
<protein>
    <recommendedName>
        <fullName evidence="7">50S ribosomal protein L3</fullName>
    </recommendedName>
</protein>
<evidence type="ECO:0000256" key="1">
    <source>
        <dbReference type="ARBA" id="ARBA00006540"/>
    </source>
</evidence>
<evidence type="ECO:0000256" key="4">
    <source>
        <dbReference type="ARBA" id="ARBA00022980"/>
    </source>
</evidence>
<name>A0A382NJ38_9ZZZZ</name>
<dbReference type="EMBL" id="UINC01100333">
    <property type="protein sequence ID" value="SVC60315.1"/>
    <property type="molecule type" value="Genomic_DNA"/>
</dbReference>
<dbReference type="FunFam" id="3.30.160.810:FF:000001">
    <property type="entry name" value="50S ribosomal protein L3"/>
    <property type="match status" value="1"/>
</dbReference>